<comment type="similarity">
    <text evidence="2">Belongs to the DNA repair metallo-beta-lactamase (DRMBL) family.</text>
</comment>
<reference evidence="14" key="1">
    <citation type="submission" date="2021-01" db="EMBL/GenBank/DDBJ databases">
        <authorList>
            <person name="Li R."/>
            <person name="Bekaert M."/>
        </authorList>
    </citation>
    <scope>NUCLEOTIDE SEQUENCE</scope>
    <source>
        <strain evidence="14">Farmed</strain>
    </source>
</reference>
<name>A0A812D3R1_ACAPH</name>
<evidence type="ECO:0000256" key="3">
    <source>
        <dbReference type="ARBA" id="ARBA00022722"/>
    </source>
</evidence>
<evidence type="ECO:0000256" key="8">
    <source>
        <dbReference type="ARBA" id="ARBA00023172"/>
    </source>
</evidence>
<dbReference type="OrthoDB" id="262529at2759"/>
<dbReference type="GO" id="GO:0006303">
    <property type="term" value="P:double-strand break repair via nonhomologous end joining"/>
    <property type="evidence" value="ECO:0007669"/>
    <property type="project" value="TreeGrafter"/>
</dbReference>
<dbReference type="Proteomes" id="UP000597762">
    <property type="component" value="Unassembled WGS sequence"/>
</dbReference>
<evidence type="ECO:0000256" key="12">
    <source>
        <dbReference type="ARBA" id="ARBA00042677"/>
    </source>
</evidence>
<keyword evidence="5" id="KW-0227">DNA damage</keyword>
<dbReference type="EMBL" id="CAHIKZ030002346">
    <property type="protein sequence ID" value="CAE1285595.1"/>
    <property type="molecule type" value="Genomic_DNA"/>
</dbReference>
<keyword evidence="8" id="KW-0233">DNA recombination</keyword>
<dbReference type="GO" id="GO:0035312">
    <property type="term" value="F:5'-3' DNA exonuclease activity"/>
    <property type="evidence" value="ECO:0007669"/>
    <property type="project" value="TreeGrafter"/>
</dbReference>
<evidence type="ECO:0000256" key="5">
    <source>
        <dbReference type="ARBA" id="ARBA00022763"/>
    </source>
</evidence>
<keyword evidence="10" id="KW-0539">Nucleus</keyword>
<dbReference type="Gene3D" id="3.40.50.12650">
    <property type="match status" value="1"/>
</dbReference>
<evidence type="ECO:0000256" key="4">
    <source>
        <dbReference type="ARBA" id="ARBA00022759"/>
    </source>
</evidence>
<evidence type="ECO:0000256" key="9">
    <source>
        <dbReference type="ARBA" id="ARBA00023204"/>
    </source>
</evidence>
<protein>
    <recommendedName>
        <fullName evidence="11">Protein artemis</fullName>
    </recommendedName>
    <alternativeName>
        <fullName evidence="12">DNA cross-link repair 1C protein</fullName>
    </alternativeName>
</protein>
<dbReference type="Gene3D" id="3.60.15.10">
    <property type="entry name" value="Ribonuclease Z/Hydroxyacylglutathione hydrolase-like"/>
    <property type="match status" value="1"/>
</dbReference>
<keyword evidence="4" id="KW-0255">Endonuclease</keyword>
<proteinExistence type="inferred from homology"/>
<dbReference type="GO" id="GO:0005634">
    <property type="term" value="C:nucleus"/>
    <property type="evidence" value="ECO:0007669"/>
    <property type="project" value="UniProtKB-SubCell"/>
</dbReference>
<evidence type="ECO:0000313" key="14">
    <source>
        <dbReference type="EMBL" id="CAE1285595.1"/>
    </source>
</evidence>
<evidence type="ECO:0000256" key="1">
    <source>
        <dbReference type="ARBA" id="ARBA00004123"/>
    </source>
</evidence>
<dbReference type="PANTHER" id="PTHR23240">
    <property type="entry name" value="DNA CROSS-LINK REPAIR PROTEIN PSO2/SNM1-RELATED"/>
    <property type="match status" value="1"/>
</dbReference>
<accession>A0A812D3R1</accession>
<keyword evidence="7" id="KW-0269">Exonuclease</keyword>
<keyword evidence="15" id="KW-1185">Reference proteome</keyword>
<dbReference type="GO" id="GO:0000723">
    <property type="term" value="P:telomere maintenance"/>
    <property type="evidence" value="ECO:0007669"/>
    <property type="project" value="TreeGrafter"/>
</dbReference>
<keyword evidence="3" id="KW-0540">Nuclease</keyword>
<gene>
    <name evidence="14" type="ORF">SPHA_45507</name>
</gene>
<evidence type="ECO:0000256" key="7">
    <source>
        <dbReference type="ARBA" id="ARBA00022839"/>
    </source>
</evidence>
<dbReference type="SUPFAM" id="SSF56281">
    <property type="entry name" value="Metallo-hydrolase/oxidoreductase"/>
    <property type="match status" value="1"/>
</dbReference>
<evidence type="ECO:0000259" key="13">
    <source>
        <dbReference type="Pfam" id="PF07522"/>
    </source>
</evidence>
<evidence type="ECO:0000256" key="6">
    <source>
        <dbReference type="ARBA" id="ARBA00022801"/>
    </source>
</evidence>
<dbReference type="Pfam" id="PF07522">
    <property type="entry name" value="DRMBL"/>
    <property type="match status" value="1"/>
</dbReference>
<dbReference type="GO" id="GO:0006310">
    <property type="term" value="P:DNA recombination"/>
    <property type="evidence" value="ECO:0007669"/>
    <property type="project" value="UniProtKB-KW"/>
</dbReference>
<feature type="domain" description="DNA repair metallo-beta-lactamase" evidence="13">
    <location>
        <begin position="238"/>
        <end position="338"/>
    </location>
</feature>
<evidence type="ECO:0000313" key="15">
    <source>
        <dbReference type="Proteomes" id="UP000597762"/>
    </source>
</evidence>
<keyword evidence="6 14" id="KW-0378">Hydrolase</keyword>
<keyword evidence="9" id="KW-0234">DNA repair</keyword>
<organism evidence="14 15">
    <name type="scientific">Acanthosepion pharaonis</name>
    <name type="common">Pharaoh cuttlefish</name>
    <name type="synonym">Sepia pharaonis</name>
    <dbReference type="NCBI Taxonomy" id="158019"/>
    <lineage>
        <taxon>Eukaryota</taxon>
        <taxon>Metazoa</taxon>
        <taxon>Spiralia</taxon>
        <taxon>Lophotrochozoa</taxon>
        <taxon>Mollusca</taxon>
        <taxon>Cephalopoda</taxon>
        <taxon>Coleoidea</taxon>
        <taxon>Decapodiformes</taxon>
        <taxon>Sepiida</taxon>
        <taxon>Sepiina</taxon>
        <taxon>Sepiidae</taxon>
        <taxon>Acanthosepion</taxon>
    </lineage>
</organism>
<evidence type="ECO:0000256" key="10">
    <source>
        <dbReference type="ARBA" id="ARBA00023242"/>
    </source>
</evidence>
<sequence length="444" mass="50399">MKEYRLVSLDRFDGENLNSTVYFLSHMHSDHTVGLDQDAFFERLERSGNSYLYCSTITRILLLGNEEKYGRLTPYVKPLEVFCPTTIDIPAACDQDQNSTVLVTLFPAEHCLGSVMFLFEGQEDNVLYTGDFRWGNSEATHIPYLNPSAKPLRSMYVDTTFCCPKAFHIPSREQCEAGVISLVSSHFQKYGPDAYIWIESRTNFGYEMLLKELSLHMKMKIHVDHWKKVLYDQISGLEDIFTENAEETRIHAHPENKYKRFVKNGLPCGFVLPNNSGNLIRIKPSTMWFTTLPEIVNIVTQNGPSRYRACYSFHSSYAEIRDLVQYLKPARVFPNVIPTSKTFDEIQDALNSFLLNPHYKHFSSIESEEQPLGIMKITKSSVQDSASFGDCVFDETQSQSVGLKAGAGLDNNVPAHVGHGVTDDSHESLLGLLFISLSKMLHTK</sequence>
<comment type="caution">
    <text evidence="14">The sequence shown here is derived from an EMBL/GenBank/DDBJ whole genome shotgun (WGS) entry which is preliminary data.</text>
</comment>
<dbReference type="GO" id="GO:0036297">
    <property type="term" value="P:interstrand cross-link repair"/>
    <property type="evidence" value="ECO:0007669"/>
    <property type="project" value="TreeGrafter"/>
</dbReference>
<dbReference type="GO" id="GO:0004519">
    <property type="term" value="F:endonuclease activity"/>
    <property type="evidence" value="ECO:0007669"/>
    <property type="project" value="UniProtKB-KW"/>
</dbReference>
<dbReference type="InterPro" id="IPR036866">
    <property type="entry name" value="RibonucZ/Hydroxyglut_hydro"/>
</dbReference>
<comment type="subcellular location">
    <subcellularLocation>
        <location evidence="1">Nucleus</location>
    </subcellularLocation>
</comment>
<dbReference type="PANTHER" id="PTHR23240:SF8">
    <property type="entry name" value="PROTEIN ARTEMIS"/>
    <property type="match status" value="1"/>
</dbReference>
<dbReference type="AlphaFoldDB" id="A0A812D3R1"/>
<dbReference type="GO" id="GO:0003684">
    <property type="term" value="F:damaged DNA binding"/>
    <property type="evidence" value="ECO:0007669"/>
    <property type="project" value="TreeGrafter"/>
</dbReference>
<evidence type="ECO:0000256" key="2">
    <source>
        <dbReference type="ARBA" id="ARBA00010304"/>
    </source>
</evidence>
<dbReference type="InterPro" id="IPR011084">
    <property type="entry name" value="DRMBL"/>
</dbReference>
<evidence type="ECO:0000256" key="11">
    <source>
        <dbReference type="ARBA" id="ARBA00039759"/>
    </source>
</evidence>